<organism evidence="1 2">
    <name type="scientific">Poriferisphaera corsica</name>
    <dbReference type="NCBI Taxonomy" id="2528020"/>
    <lineage>
        <taxon>Bacteria</taxon>
        <taxon>Pseudomonadati</taxon>
        <taxon>Planctomycetota</taxon>
        <taxon>Phycisphaerae</taxon>
        <taxon>Phycisphaerales</taxon>
        <taxon>Phycisphaeraceae</taxon>
        <taxon>Poriferisphaera</taxon>
    </lineage>
</organism>
<reference evidence="1 2" key="1">
    <citation type="submission" date="2019-02" db="EMBL/GenBank/DDBJ databases">
        <title>Deep-cultivation of Planctomycetes and their phenomic and genomic characterization uncovers novel biology.</title>
        <authorList>
            <person name="Wiegand S."/>
            <person name="Jogler M."/>
            <person name="Boedeker C."/>
            <person name="Pinto D."/>
            <person name="Vollmers J."/>
            <person name="Rivas-Marin E."/>
            <person name="Kohn T."/>
            <person name="Peeters S.H."/>
            <person name="Heuer A."/>
            <person name="Rast P."/>
            <person name="Oberbeckmann S."/>
            <person name="Bunk B."/>
            <person name="Jeske O."/>
            <person name="Meyerdierks A."/>
            <person name="Storesund J.E."/>
            <person name="Kallscheuer N."/>
            <person name="Luecker S."/>
            <person name="Lage O.M."/>
            <person name="Pohl T."/>
            <person name="Merkel B.J."/>
            <person name="Hornburger P."/>
            <person name="Mueller R.-W."/>
            <person name="Bruemmer F."/>
            <person name="Labrenz M."/>
            <person name="Spormann A.M."/>
            <person name="Op den Camp H."/>
            <person name="Overmann J."/>
            <person name="Amann R."/>
            <person name="Jetten M.S.M."/>
            <person name="Mascher T."/>
            <person name="Medema M.H."/>
            <person name="Devos D.P."/>
            <person name="Kaster A.-K."/>
            <person name="Ovreas L."/>
            <person name="Rohde M."/>
            <person name="Galperin M.Y."/>
            <person name="Jogler C."/>
        </authorList>
    </citation>
    <scope>NUCLEOTIDE SEQUENCE [LARGE SCALE GENOMIC DNA]</scope>
    <source>
        <strain evidence="1 2">KS4</strain>
    </source>
</reference>
<keyword evidence="2" id="KW-1185">Reference proteome</keyword>
<accession>A0A517YWM5</accession>
<name>A0A517YWM5_9BACT</name>
<evidence type="ECO:0000313" key="1">
    <source>
        <dbReference type="EMBL" id="QDU34635.1"/>
    </source>
</evidence>
<dbReference type="EMBL" id="CP036425">
    <property type="protein sequence ID" value="QDU34635.1"/>
    <property type="molecule type" value="Genomic_DNA"/>
</dbReference>
<dbReference type="AlphaFoldDB" id="A0A517YWM5"/>
<dbReference type="Proteomes" id="UP000317369">
    <property type="component" value="Chromosome"/>
</dbReference>
<proteinExistence type="predicted"/>
<dbReference type="KEGG" id="pcor:KS4_27060"/>
<gene>
    <name evidence="1" type="ORF">KS4_27060</name>
</gene>
<protein>
    <submittedName>
        <fullName evidence="1">Uncharacterized protein</fullName>
    </submittedName>
</protein>
<sequence precursor="true">MLKLHVLAHHVTVNTLSDFCRLLDIIIYEVLKSIIINRCFRRVCILF</sequence>
<evidence type="ECO:0000313" key="2">
    <source>
        <dbReference type="Proteomes" id="UP000317369"/>
    </source>
</evidence>